<keyword evidence="3" id="KW-1185">Reference proteome</keyword>
<dbReference type="EMBL" id="CH964251">
    <property type="protein sequence ID" value="EDW83395.2"/>
    <property type="molecule type" value="Genomic_DNA"/>
</dbReference>
<organism evidence="2 3">
    <name type="scientific">Drosophila willistoni</name>
    <name type="common">Fruit fly</name>
    <dbReference type="NCBI Taxonomy" id="7260"/>
    <lineage>
        <taxon>Eukaryota</taxon>
        <taxon>Metazoa</taxon>
        <taxon>Ecdysozoa</taxon>
        <taxon>Arthropoda</taxon>
        <taxon>Hexapoda</taxon>
        <taxon>Insecta</taxon>
        <taxon>Pterygota</taxon>
        <taxon>Neoptera</taxon>
        <taxon>Endopterygota</taxon>
        <taxon>Diptera</taxon>
        <taxon>Brachycera</taxon>
        <taxon>Muscomorpha</taxon>
        <taxon>Ephydroidea</taxon>
        <taxon>Drosophilidae</taxon>
        <taxon>Drosophila</taxon>
        <taxon>Sophophora</taxon>
    </lineage>
</organism>
<sequence length="199" mass="22995">MKSEVVFLYILLGLGKLCISTSLKRSKRVALFDGQGVNKFVMGFAYPVPQEDKQQSFWAFVNYQHQYQPANAPIWWWSFWNTSTFVSTAREWQNSLYTDESRSWIYDVIETGLEQLNLGGDSKTCLLRGICEISQLPFQNDDIFTEIFNAVLIPTLDNVADRYLHARNAGRAGADCIRTFNQCDLKTWHWLSKVVKMTN</sequence>
<dbReference type="PANTHER" id="PTHR21398">
    <property type="entry name" value="AGAP007094-PA"/>
    <property type="match status" value="1"/>
</dbReference>
<dbReference type="SMART" id="SM00718">
    <property type="entry name" value="DM4_12"/>
    <property type="match status" value="1"/>
</dbReference>
<feature type="signal peptide" evidence="1">
    <location>
        <begin position="1"/>
        <end position="20"/>
    </location>
</feature>
<dbReference type="AlphaFoldDB" id="B4NF20"/>
<dbReference type="Pfam" id="PF07841">
    <property type="entry name" value="DM4_12"/>
    <property type="match status" value="1"/>
</dbReference>
<name>B4NF20_DROWI</name>
<dbReference type="HOGENOM" id="CLU_053597_2_0_1"/>
<evidence type="ECO:0000313" key="2">
    <source>
        <dbReference type="EMBL" id="EDW83395.2"/>
    </source>
</evidence>
<reference evidence="2 3" key="1">
    <citation type="journal article" date="2007" name="Nature">
        <title>Evolution of genes and genomes on the Drosophila phylogeny.</title>
        <authorList>
            <consortium name="Drosophila 12 Genomes Consortium"/>
            <person name="Clark A.G."/>
            <person name="Eisen M.B."/>
            <person name="Smith D.R."/>
            <person name="Bergman C.M."/>
            <person name="Oliver B."/>
            <person name="Markow T.A."/>
            <person name="Kaufman T.C."/>
            <person name="Kellis M."/>
            <person name="Gelbart W."/>
            <person name="Iyer V.N."/>
            <person name="Pollard D.A."/>
            <person name="Sackton T.B."/>
            <person name="Larracuente A.M."/>
            <person name="Singh N.D."/>
            <person name="Abad J.P."/>
            <person name="Abt D.N."/>
            <person name="Adryan B."/>
            <person name="Aguade M."/>
            <person name="Akashi H."/>
            <person name="Anderson W.W."/>
            <person name="Aquadro C.F."/>
            <person name="Ardell D.H."/>
            <person name="Arguello R."/>
            <person name="Artieri C.G."/>
            <person name="Barbash D.A."/>
            <person name="Barker D."/>
            <person name="Barsanti P."/>
            <person name="Batterham P."/>
            <person name="Batzoglou S."/>
            <person name="Begun D."/>
            <person name="Bhutkar A."/>
            <person name="Blanco E."/>
            <person name="Bosak S.A."/>
            <person name="Bradley R.K."/>
            <person name="Brand A.D."/>
            <person name="Brent M.R."/>
            <person name="Brooks A.N."/>
            <person name="Brown R.H."/>
            <person name="Butlin R.K."/>
            <person name="Caggese C."/>
            <person name="Calvi B.R."/>
            <person name="Bernardo de Carvalho A."/>
            <person name="Caspi A."/>
            <person name="Castrezana S."/>
            <person name="Celniker S.E."/>
            <person name="Chang J.L."/>
            <person name="Chapple C."/>
            <person name="Chatterji S."/>
            <person name="Chinwalla A."/>
            <person name="Civetta A."/>
            <person name="Clifton S.W."/>
            <person name="Comeron J.M."/>
            <person name="Costello J.C."/>
            <person name="Coyne J.A."/>
            <person name="Daub J."/>
            <person name="David R.G."/>
            <person name="Delcher A.L."/>
            <person name="Delehaunty K."/>
            <person name="Do C.B."/>
            <person name="Ebling H."/>
            <person name="Edwards K."/>
            <person name="Eickbush T."/>
            <person name="Evans J.D."/>
            <person name="Filipski A."/>
            <person name="Findeiss S."/>
            <person name="Freyhult E."/>
            <person name="Fulton L."/>
            <person name="Fulton R."/>
            <person name="Garcia A.C."/>
            <person name="Gardiner A."/>
            <person name="Garfield D.A."/>
            <person name="Garvin B.E."/>
            <person name="Gibson G."/>
            <person name="Gilbert D."/>
            <person name="Gnerre S."/>
            <person name="Godfrey J."/>
            <person name="Good R."/>
            <person name="Gotea V."/>
            <person name="Gravely B."/>
            <person name="Greenberg A.J."/>
            <person name="Griffiths-Jones S."/>
            <person name="Gross S."/>
            <person name="Guigo R."/>
            <person name="Gustafson E.A."/>
            <person name="Haerty W."/>
            <person name="Hahn M.W."/>
            <person name="Halligan D.L."/>
            <person name="Halpern A.L."/>
            <person name="Halter G.M."/>
            <person name="Han M.V."/>
            <person name="Heger A."/>
            <person name="Hillier L."/>
            <person name="Hinrichs A.S."/>
            <person name="Holmes I."/>
            <person name="Hoskins R.A."/>
            <person name="Hubisz M.J."/>
            <person name="Hultmark D."/>
            <person name="Huntley M.A."/>
            <person name="Jaffe D.B."/>
            <person name="Jagadeeshan S."/>
            <person name="Jeck W.R."/>
            <person name="Johnson J."/>
            <person name="Jones C.D."/>
            <person name="Jordan W.C."/>
            <person name="Karpen G.H."/>
            <person name="Kataoka E."/>
            <person name="Keightley P.D."/>
            <person name="Kheradpour P."/>
            <person name="Kirkness E.F."/>
            <person name="Koerich L.B."/>
            <person name="Kristiansen K."/>
            <person name="Kudrna D."/>
            <person name="Kulathinal R.J."/>
            <person name="Kumar S."/>
            <person name="Kwok R."/>
            <person name="Lander E."/>
            <person name="Langley C.H."/>
            <person name="Lapoint R."/>
            <person name="Lazzaro B.P."/>
            <person name="Lee S.J."/>
            <person name="Levesque L."/>
            <person name="Li R."/>
            <person name="Lin C.F."/>
            <person name="Lin M.F."/>
            <person name="Lindblad-Toh K."/>
            <person name="Llopart A."/>
            <person name="Long M."/>
            <person name="Low L."/>
            <person name="Lozovsky E."/>
            <person name="Lu J."/>
            <person name="Luo M."/>
            <person name="Machado C.A."/>
            <person name="Makalowski W."/>
            <person name="Marzo M."/>
            <person name="Matsuda M."/>
            <person name="Matzkin L."/>
            <person name="McAllister B."/>
            <person name="McBride C.S."/>
            <person name="McKernan B."/>
            <person name="McKernan K."/>
            <person name="Mendez-Lago M."/>
            <person name="Minx P."/>
            <person name="Mollenhauer M.U."/>
            <person name="Montooth K."/>
            <person name="Mount S.M."/>
            <person name="Mu X."/>
            <person name="Myers E."/>
            <person name="Negre B."/>
            <person name="Newfeld S."/>
            <person name="Nielsen R."/>
            <person name="Noor M.A."/>
            <person name="O'Grady P."/>
            <person name="Pachter L."/>
            <person name="Papaceit M."/>
            <person name="Parisi M.J."/>
            <person name="Parisi M."/>
            <person name="Parts L."/>
            <person name="Pedersen J.S."/>
            <person name="Pesole G."/>
            <person name="Phillippy A.M."/>
            <person name="Ponting C.P."/>
            <person name="Pop M."/>
            <person name="Porcelli D."/>
            <person name="Powell J.R."/>
            <person name="Prohaska S."/>
            <person name="Pruitt K."/>
            <person name="Puig M."/>
            <person name="Quesneville H."/>
            <person name="Ram K.R."/>
            <person name="Rand D."/>
            <person name="Rasmussen M.D."/>
            <person name="Reed L.K."/>
            <person name="Reenan R."/>
            <person name="Reily A."/>
            <person name="Remington K.A."/>
            <person name="Rieger T.T."/>
            <person name="Ritchie M.G."/>
            <person name="Robin C."/>
            <person name="Rogers Y.H."/>
            <person name="Rohde C."/>
            <person name="Rozas J."/>
            <person name="Rubenfield M.J."/>
            <person name="Ruiz A."/>
            <person name="Russo S."/>
            <person name="Salzberg S.L."/>
            <person name="Sanchez-Gracia A."/>
            <person name="Saranga D.J."/>
            <person name="Sato H."/>
            <person name="Schaeffer S.W."/>
            <person name="Schatz M.C."/>
            <person name="Schlenke T."/>
            <person name="Schwartz R."/>
            <person name="Segarra C."/>
            <person name="Singh R.S."/>
            <person name="Sirot L."/>
            <person name="Sirota M."/>
            <person name="Sisneros N.B."/>
            <person name="Smith C.D."/>
            <person name="Smith T.F."/>
            <person name="Spieth J."/>
            <person name="Stage D.E."/>
            <person name="Stark A."/>
            <person name="Stephan W."/>
            <person name="Strausberg R.L."/>
            <person name="Strempel S."/>
            <person name="Sturgill D."/>
            <person name="Sutton G."/>
            <person name="Sutton G.G."/>
            <person name="Tao W."/>
            <person name="Teichmann S."/>
            <person name="Tobari Y.N."/>
            <person name="Tomimura Y."/>
            <person name="Tsolas J.M."/>
            <person name="Valente V.L."/>
            <person name="Venter E."/>
            <person name="Venter J.C."/>
            <person name="Vicario S."/>
            <person name="Vieira F.G."/>
            <person name="Vilella A.J."/>
            <person name="Villasante A."/>
            <person name="Walenz B."/>
            <person name="Wang J."/>
            <person name="Wasserman M."/>
            <person name="Watts T."/>
            <person name="Wilson D."/>
            <person name="Wilson R.K."/>
            <person name="Wing R.A."/>
            <person name="Wolfner M.F."/>
            <person name="Wong A."/>
            <person name="Wong G.K."/>
            <person name="Wu C.I."/>
            <person name="Wu G."/>
            <person name="Yamamoto D."/>
            <person name="Yang H.P."/>
            <person name="Yang S.P."/>
            <person name="Yorke J.A."/>
            <person name="Yoshida K."/>
            <person name="Zdobnov E."/>
            <person name="Zhang P."/>
            <person name="Zhang Y."/>
            <person name="Zimin A.V."/>
            <person name="Baldwin J."/>
            <person name="Abdouelleil A."/>
            <person name="Abdulkadir J."/>
            <person name="Abebe A."/>
            <person name="Abera B."/>
            <person name="Abreu J."/>
            <person name="Acer S.C."/>
            <person name="Aftuck L."/>
            <person name="Alexander A."/>
            <person name="An P."/>
            <person name="Anderson E."/>
            <person name="Anderson S."/>
            <person name="Arachi H."/>
            <person name="Azer M."/>
            <person name="Bachantsang P."/>
            <person name="Barry A."/>
            <person name="Bayul T."/>
            <person name="Berlin A."/>
            <person name="Bessette D."/>
            <person name="Bloom T."/>
            <person name="Blye J."/>
            <person name="Boguslavskiy L."/>
            <person name="Bonnet C."/>
            <person name="Boukhgalter B."/>
            <person name="Bourzgui I."/>
            <person name="Brown A."/>
            <person name="Cahill P."/>
            <person name="Channer S."/>
            <person name="Cheshatsang Y."/>
            <person name="Chuda L."/>
            <person name="Citroen M."/>
            <person name="Collymore A."/>
            <person name="Cooke P."/>
            <person name="Costello M."/>
            <person name="D'Aco K."/>
            <person name="Daza R."/>
            <person name="De Haan G."/>
            <person name="DeGray S."/>
            <person name="DeMaso C."/>
            <person name="Dhargay N."/>
            <person name="Dooley K."/>
            <person name="Dooley E."/>
            <person name="Doricent M."/>
            <person name="Dorje P."/>
            <person name="Dorjee K."/>
            <person name="Dupes A."/>
            <person name="Elong R."/>
            <person name="Falk J."/>
            <person name="Farina A."/>
            <person name="Faro S."/>
            <person name="Ferguson D."/>
            <person name="Fisher S."/>
            <person name="Foley C.D."/>
            <person name="Franke A."/>
            <person name="Friedrich D."/>
            <person name="Gadbois L."/>
            <person name="Gearin G."/>
            <person name="Gearin C.R."/>
            <person name="Giannoukos G."/>
            <person name="Goode T."/>
            <person name="Graham J."/>
            <person name="Grandbois E."/>
            <person name="Grewal S."/>
            <person name="Gyaltsen K."/>
            <person name="Hafez N."/>
            <person name="Hagos B."/>
            <person name="Hall J."/>
            <person name="Henson C."/>
            <person name="Hollinger A."/>
            <person name="Honan T."/>
            <person name="Huard M.D."/>
            <person name="Hughes L."/>
            <person name="Hurhula B."/>
            <person name="Husby M.E."/>
            <person name="Kamat A."/>
            <person name="Kanga B."/>
            <person name="Kashin S."/>
            <person name="Khazanovich D."/>
            <person name="Kisner P."/>
            <person name="Lance K."/>
            <person name="Lara M."/>
            <person name="Lee W."/>
            <person name="Lennon N."/>
            <person name="Letendre F."/>
            <person name="LeVine R."/>
            <person name="Lipovsky A."/>
            <person name="Liu X."/>
            <person name="Liu J."/>
            <person name="Liu S."/>
            <person name="Lokyitsang T."/>
            <person name="Lokyitsang Y."/>
            <person name="Lubonja R."/>
            <person name="Lui A."/>
            <person name="MacDonald P."/>
            <person name="Magnisalis V."/>
            <person name="Maru K."/>
            <person name="Matthews C."/>
            <person name="McCusker W."/>
            <person name="McDonough S."/>
            <person name="Mehta T."/>
            <person name="Meldrim J."/>
            <person name="Meneus L."/>
            <person name="Mihai O."/>
            <person name="Mihalev A."/>
            <person name="Mihova T."/>
            <person name="Mittelman R."/>
            <person name="Mlenga V."/>
            <person name="Montmayeur A."/>
            <person name="Mulrain L."/>
            <person name="Navidi A."/>
            <person name="Naylor J."/>
            <person name="Negash T."/>
            <person name="Nguyen T."/>
            <person name="Nguyen N."/>
            <person name="Nicol R."/>
            <person name="Norbu C."/>
            <person name="Norbu N."/>
            <person name="Novod N."/>
            <person name="O'Neill B."/>
            <person name="Osman S."/>
            <person name="Markiewicz E."/>
            <person name="Oyono O.L."/>
            <person name="Patti C."/>
            <person name="Phunkhang P."/>
            <person name="Pierre F."/>
            <person name="Priest M."/>
            <person name="Raghuraman S."/>
            <person name="Rege F."/>
            <person name="Reyes R."/>
            <person name="Rise C."/>
            <person name="Rogov P."/>
            <person name="Ross K."/>
            <person name="Ryan E."/>
            <person name="Settipalli S."/>
            <person name="Shea T."/>
            <person name="Sherpa N."/>
            <person name="Shi L."/>
            <person name="Shih D."/>
            <person name="Sparrow T."/>
            <person name="Spaulding J."/>
            <person name="Stalker J."/>
            <person name="Stange-Thomann N."/>
            <person name="Stavropoulos S."/>
            <person name="Stone C."/>
            <person name="Strader C."/>
            <person name="Tesfaye S."/>
            <person name="Thomson T."/>
            <person name="Thoulutsang Y."/>
            <person name="Thoulutsang D."/>
            <person name="Topham K."/>
            <person name="Topping I."/>
            <person name="Tsamla T."/>
            <person name="Vassiliev H."/>
            <person name="Vo A."/>
            <person name="Wangchuk T."/>
            <person name="Wangdi T."/>
            <person name="Weiand M."/>
            <person name="Wilkinson J."/>
            <person name="Wilson A."/>
            <person name="Yadav S."/>
            <person name="Young G."/>
            <person name="Yu Q."/>
            <person name="Zembek L."/>
            <person name="Zhong D."/>
            <person name="Zimmer A."/>
            <person name="Zwirko Z."/>
            <person name="Jaffe D.B."/>
            <person name="Alvarez P."/>
            <person name="Brockman W."/>
            <person name="Butler J."/>
            <person name="Chin C."/>
            <person name="Gnerre S."/>
            <person name="Grabherr M."/>
            <person name="Kleber M."/>
            <person name="Mauceli E."/>
            <person name="MacCallum I."/>
        </authorList>
    </citation>
    <scope>NUCLEOTIDE SEQUENCE [LARGE SCALE GENOMIC DNA]</scope>
    <source>
        <strain evidence="3">Tucson 14030-0811.24</strain>
    </source>
</reference>
<evidence type="ECO:0000313" key="3">
    <source>
        <dbReference type="Proteomes" id="UP000007798"/>
    </source>
</evidence>
<dbReference type="InParanoid" id="B4NF20"/>
<gene>
    <name evidence="2" type="primary">Dwil\GK19121</name>
    <name evidence="2" type="ORF">Dwil_GK19121</name>
</gene>
<dbReference type="PANTHER" id="PTHR21398:SF11">
    <property type="entry name" value="HDC15381-RELATED"/>
    <property type="match status" value="1"/>
</dbReference>
<dbReference type="InterPro" id="IPR006631">
    <property type="entry name" value="DM4_12"/>
</dbReference>
<dbReference type="KEGG" id="dwi:6649459"/>
<dbReference type="eggNOG" id="ENOG502S9JV">
    <property type="taxonomic scope" value="Eukaryota"/>
</dbReference>
<keyword evidence="1" id="KW-0732">Signal</keyword>
<accession>B4NF20</accession>
<proteinExistence type="predicted"/>
<dbReference type="Proteomes" id="UP000007798">
    <property type="component" value="Unassembled WGS sequence"/>
</dbReference>
<dbReference type="OrthoDB" id="8186940at2759"/>
<protein>
    <submittedName>
        <fullName evidence="2">Uncharacterized protein</fullName>
    </submittedName>
</protein>
<evidence type="ECO:0000256" key="1">
    <source>
        <dbReference type="SAM" id="SignalP"/>
    </source>
</evidence>
<feature type="chain" id="PRO_5006458383" evidence="1">
    <location>
        <begin position="21"/>
        <end position="199"/>
    </location>
</feature>